<evidence type="ECO:0000256" key="5">
    <source>
        <dbReference type="ARBA" id="ARBA00022631"/>
    </source>
</evidence>
<dbReference type="RefSeq" id="WP_091134211.1">
    <property type="nucleotide sequence ID" value="NZ_FMVJ01000005.1"/>
</dbReference>
<feature type="domain" description="Transthyretin/hydroxyisourate hydrolase" evidence="9">
    <location>
        <begin position="4"/>
        <end position="116"/>
    </location>
</feature>
<sequence length="117" mass="12781">MGRLSTHVLDNVNGKPAKGVAIELFAVEGENRRSVLRTVTNADGRTDAPLMIGDAFRPGTYELVFEAGAYFRSLGTPTADPPFLDSVPIRFTIAEPDGHYHVPLLVTPWSYSTYRGS</sequence>
<dbReference type="STRING" id="549386.SAMN02927923_02194"/>
<comment type="function">
    <text evidence="2">Catalyzes the hydrolysis of 5-hydroxyisourate (HIU) to 2-oxo-4-hydroxy-4-carboxy-5-ureidoimidazoline (OHCU).</text>
</comment>
<dbReference type="AlphaFoldDB" id="A0A1G5ICC0"/>
<dbReference type="PANTHER" id="PTHR10395:SF7">
    <property type="entry name" value="5-HYDROXYISOURATE HYDROLASE"/>
    <property type="match status" value="1"/>
</dbReference>
<keyword evidence="6 8" id="KW-0378">Hydrolase</keyword>
<dbReference type="GO" id="GO:0006144">
    <property type="term" value="P:purine nucleobase metabolic process"/>
    <property type="evidence" value="ECO:0007669"/>
    <property type="project" value="UniProtKB-KW"/>
</dbReference>
<dbReference type="InterPro" id="IPR036817">
    <property type="entry name" value="Transthyretin/HIU_hydrolase_sf"/>
</dbReference>
<evidence type="ECO:0000256" key="2">
    <source>
        <dbReference type="ARBA" id="ARBA00002704"/>
    </source>
</evidence>
<dbReference type="PROSITE" id="PS00768">
    <property type="entry name" value="TRANSTHYRETIN_1"/>
    <property type="match status" value="1"/>
</dbReference>
<evidence type="ECO:0000259" key="9">
    <source>
        <dbReference type="Pfam" id="PF00576"/>
    </source>
</evidence>
<dbReference type="OrthoDB" id="9800909at2"/>
<dbReference type="InterPro" id="IPR000895">
    <property type="entry name" value="Transthyretin/HIU_hydrolase"/>
</dbReference>
<dbReference type="Proteomes" id="UP000199569">
    <property type="component" value="Unassembled WGS sequence"/>
</dbReference>
<evidence type="ECO:0000313" key="10">
    <source>
        <dbReference type="EMBL" id="SCY73411.1"/>
    </source>
</evidence>
<comment type="similarity">
    <text evidence="3 8">Belongs to the transthyretin family. 5-hydroxyisourate hydrolase subfamily.</text>
</comment>
<dbReference type="EC" id="3.5.2.17" evidence="8"/>
<evidence type="ECO:0000256" key="4">
    <source>
        <dbReference type="ARBA" id="ARBA00011881"/>
    </source>
</evidence>
<dbReference type="InterPro" id="IPR023418">
    <property type="entry name" value="Thyroxine_BS"/>
</dbReference>
<keyword evidence="11" id="KW-1185">Reference proteome</keyword>
<evidence type="ECO:0000256" key="7">
    <source>
        <dbReference type="PIRSR" id="PIRSR600895-51"/>
    </source>
</evidence>
<feature type="binding site" evidence="7">
    <location>
        <position position="7"/>
    </location>
    <ligand>
        <name>substrate</name>
    </ligand>
</feature>
<evidence type="ECO:0000256" key="8">
    <source>
        <dbReference type="RuleBase" id="RU361270"/>
    </source>
</evidence>
<protein>
    <recommendedName>
        <fullName evidence="8">5-hydroxyisourate hydrolase</fullName>
        <shortName evidence="8">HIU hydrolase</shortName>
        <shortName evidence="8">HIUHase</shortName>
        <ecNumber evidence="8">3.5.2.17</ecNumber>
    </recommendedName>
</protein>
<dbReference type="GO" id="GO:0033971">
    <property type="term" value="F:hydroxyisourate hydrolase activity"/>
    <property type="evidence" value="ECO:0007669"/>
    <property type="project" value="UniProtKB-EC"/>
</dbReference>
<dbReference type="NCBIfam" id="TIGR02962">
    <property type="entry name" value="hdxy_isourate"/>
    <property type="match status" value="1"/>
</dbReference>
<dbReference type="Gene3D" id="2.60.40.180">
    <property type="entry name" value="Transthyretin/hydroxyisourate hydrolase domain"/>
    <property type="match status" value="1"/>
</dbReference>
<comment type="subunit">
    <text evidence="4 8">Homotetramer.</text>
</comment>
<dbReference type="InterPro" id="IPR014306">
    <property type="entry name" value="Hydroxyisourate_hydrolase"/>
</dbReference>
<dbReference type="SUPFAM" id="SSF49472">
    <property type="entry name" value="Transthyretin (synonym: prealbumin)"/>
    <property type="match status" value="1"/>
</dbReference>
<proteinExistence type="inferred from homology"/>
<dbReference type="EMBL" id="FMVJ01000005">
    <property type="protein sequence ID" value="SCY73411.1"/>
    <property type="molecule type" value="Genomic_DNA"/>
</dbReference>
<comment type="catalytic activity">
    <reaction evidence="1 8">
        <text>5-hydroxyisourate + H2O = 5-hydroxy-2-oxo-4-ureido-2,5-dihydro-1H-imidazole-5-carboxylate + H(+)</text>
        <dbReference type="Rhea" id="RHEA:23736"/>
        <dbReference type="ChEBI" id="CHEBI:15377"/>
        <dbReference type="ChEBI" id="CHEBI:15378"/>
        <dbReference type="ChEBI" id="CHEBI:18072"/>
        <dbReference type="ChEBI" id="CHEBI:58639"/>
        <dbReference type="EC" id="3.5.2.17"/>
    </reaction>
</comment>
<organism evidence="10 11">
    <name type="scientific">Microvirga guangxiensis</name>
    <dbReference type="NCBI Taxonomy" id="549386"/>
    <lineage>
        <taxon>Bacteria</taxon>
        <taxon>Pseudomonadati</taxon>
        <taxon>Pseudomonadota</taxon>
        <taxon>Alphaproteobacteria</taxon>
        <taxon>Hyphomicrobiales</taxon>
        <taxon>Methylobacteriaceae</taxon>
        <taxon>Microvirga</taxon>
    </lineage>
</organism>
<evidence type="ECO:0000313" key="11">
    <source>
        <dbReference type="Proteomes" id="UP000199569"/>
    </source>
</evidence>
<keyword evidence="5 8" id="KW-0659">Purine metabolism</keyword>
<accession>A0A1G5ICC0</accession>
<dbReference type="PRINTS" id="PR00189">
    <property type="entry name" value="TRNSTHYRETIN"/>
</dbReference>
<evidence type="ECO:0000256" key="3">
    <source>
        <dbReference type="ARBA" id="ARBA00009850"/>
    </source>
</evidence>
<evidence type="ECO:0000256" key="6">
    <source>
        <dbReference type="ARBA" id="ARBA00022801"/>
    </source>
</evidence>
<dbReference type="FunFam" id="2.60.40.180:FF:000005">
    <property type="entry name" value="5-hydroxyisourate hydrolase"/>
    <property type="match status" value="1"/>
</dbReference>
<dbReference type="PROSITE" id="PS00769">
    <property type="entry name" value="TRANSTHYRETIN_2"/>
    <property type="match status" value="1"/>
</dbReference>
<feature type="binding site" evidence="7">
    <location>
        <position position="45"/>
    </location>
    <ligand>
        <name>substrate</name>
    </ligand>
</feature>
<name>A0A1G5ICC0_9HYPH</name>
<gene>
    <name evidence="10" type="ORF">SAMN02927923_02194</name>
</gene>
<dbReference type="InterPro" id="IPR023419">
    <property type="entry name" value="Transthyretin_CS"/>
</dbReference>
<evidence type="ECO:0000256" key="1">
    <source>
        <dbReference type="ARBA" id="ARBA00001043"/>
    </source>
</evidence>
<dbReference type="InterPro" id="IPR023416">
    <property type="entry name" value="Transthyretin/HIU_hydrolase_d"/>
</dbReference>
<feature type="binding site" evidence="7">
    <location>
        <position position="114"/>
    </location>
    <ligand>
        <name>substrate</name>
    </ligand>
</feature>
<dbReference type="CDD" id="cd05822">
    <property type="entry name" value="TLP_HIUase"/>
    <property type="match status" value="1"/>
</dbReference>
<dbReference type="PANTHER" id="PTHR10395">
    <property type="entry name" value="URICASE AND TRANSTHYRETIN-RELATED"/>
    <property type="match status" value="1"/>
</dbReference>
<dbReference type="Pfam" id="PF00576">
    <property type="entry name" value="Transthyretin"/>
    <property type="match status" value="1"/>
</dbReference>
<reference evidence="10 11" key="1">
    <citation type="submission" date="2016-10" db="EMBL/GenBank/DDBJ databases">
        <authorList>
            <person name="de Groot N.N."/>
        </authorList>
    </citation>
    <scope>NUCLEOTIDE SEQUENCE [LARGE SCALE GENOMIC DNA]</scope>
    <source>
        <strain evidence="10 11">CGMCC 1.7666</strain>
    </source>
</reference>